<dbReference type="EMBL" id="CP158357">
    <property type="protein sequence ID" value="XBX78923.1"/>
    <property type="molecule type" value="Genomic_DNA"/>
</dbReference>
<organism evidence="1">
    <name type="scientific">Microbacterium sp. A8/3-1</name>
    <dbReference type="NCBI Taxonomy" id="3160749"/>
    <lineage>
        <taxon>Bacteria</taxon>
        <taxon>Bacillati</taxon>
        <taxon>Actinomycetota</taxon>
        <taxon>Actinomycetes</taxon>
        <taxon>Micrococcales</taxon>
        <taxon>Microbacteriaceae</taxon>
        <taxon>Microbacterium</taxon>
    </lineage>
</organism>
<gene>
    <name evidence="1" type="ORF">ABS642_02205</name>
</gene>
<accession>A0AAU7VWQ2</accession>
<evidence type="ECO:0000313" key="1">
    <source>
        <dbReference type="EMBL" id="XBX78923.1"/>
    </source>
</evidence>
<proteinExistence type="predicted"/>
<name>A0AAU7VWQ2_9MICO</name>
<reference evidence="1" key="1">
    <citation type="submission" date="2024-06" db="EMBL/GenBank/DDBJ databases">
        <title>Draft genome sequence of Microbacterium sp. strain A8/3-1, isolated from Oxytropis tragacanthoides Fisch. ex DC. Root nodules in the Altai region of Russia.</title>
        <authorList>
            <person name="Sazanova A."/>
            <person name="Guro P."/>
            <person name="Kuznetsova I."/>
            <person name="Belimov A."/>
            <person name="Safronova V."/>
        </authorList>
    </citation>
    <scope>NUCLEOTIDE SEQUENCE</scope>
    <source>
        <strain evidence="1">A8/3-1</strain>
    </source>
</reference>
<dbReference type="RefSeq" id="WP_350352095.1">
    <property type="nucleotide sequence ID" value="NZ_CP158357.1"/>
</dbReference>
<dbReference type="AlphaFoldDB" id="A0AAU7VWQ2"/>
<protein>
    <submittedName>
        <fullName evidence="1">Uncharacterized protein</fullName>
    </submittedName>
</protein>
<sequence>MTTATLRLASPTPFERLLQRTALWLARHVDRRIVARAERREMALDLLREQQARKQDPRAVDLALAQLGLPLR</sequence>